<keyword evidence="1" id="KW-1185">Reference proteome</keyword>
<evidence type="ECO:0000313" key="2">
    <source>
        <dbReference type="WBParaSite" id="jg23989"/>
    </source>
</evidence>
<dbReference type="AlphaFoldDB" id="A0A915DV30"/>
<proteinExistence type="predicted"/>
<name>A0A915DV30_9BILA</name>
<organism evidence="1 2">
    <name type="scientific">Ditylenchus dipsaci</name>
    <dbReference type="NCBI Taxonomy" id="166011"/>
    <lineage>
        <taxon>Eukaryota</taxon>
        <taxon>Metazoa</taxon>
        <taxon>Ecdysozoa</taxon>
        <taxon>Nematoda</taxon>
        <taxon>Chromadorea</taxon>
        <taxon>Rhabditida</taxon>
        <taxon>Tylenchina</taxon>
        <taxon>Tylenchomorpha</taxon>
        <taxon>Sphaerularioidea</taxon>
        <taxon>Anguinidae</taxon>
        <taxon>Anguininae</taxon>
        <taxon>Ditylenchus</taxon>
    </lineage>
</organism>
<sequence>MPMMCLRGDSRAHTIRTLSSAHRGIVTAEVYFEISWSRWRRELCREASEQSAARGAFDAVHGSIDAIEDFGGRRGGERAEEIIEKVIQRN</sequence>
<dbReference type="Proteomes" id="UP000887574">
    <property type="component" value="Unplaced"/>
</dbReference>
<protein>
    <submittedName>
        <fullName evidence="2">Uncharacterized protein</fullName>
    </submittedName>
</protein>
<accession>A0A915DV30</accession>
<reference evidence="2" key="1">
    <citation type="submission" date="2022-11" db="UniProtKB">
        <authorList>
            <consortium name="WormBaseParasite"/>
        </authorList>
    </citation>
    <scope>IDENTIFICATION</scope>
</reference>
<evidence type="ECO:0000313" key="1">
    <source>
        <dbReference type="Proteomes" id="UP000887574"/>
    </source>
</evidence>
<dbReference type="WBParaSite" id="jg23989">
    <property type="protein sequence ID" value="jg23989"/>
    <property type="gene ID" value="jg23989"/>
</dbReference>